<keyword evidence="1" id="KW-0732">Signal</keyword>
<name>A0ABQ5QMY3_9ACTN</name>
<dbReference type="EMBL" id="BSDI01000004">
    <property type="protein sequence ID" value="GLH95739.1"/>
    <property type="molecule type" value="Genomic_DNA"/>
</dbReference>
<feature type="chain" id="PRO_5046891763" description="CBM2 domain-containing protein" evidence="1">
    <location>
        <begin position="33"/>
        <end position="333"/>
    </location>
</feature>
<evidence type="ECO:0000313" key="3">
    <source>
        <dbReference type="EMBL" id="GLH95739.1"/>
    </source>
</evidence>
<sequence length="333" mass="34907">MSDAVPRRLLTFLAAGALAGGILLAPTSPAEAAVVFSDDFEQPTANVWSHVGPGSAWTTVTEDGSKVLRNPRTDLVNVQAKGGWGSGDGTAVSVRVKPTSPLSADNTVSLFGRADINYYLVTLTGSRLELTQRWFSTMTTLASTPFTAAPGSWYELTLSFPTATTVTASVTGPGAASATVDAADPGGTYFGDRVGMIARYASASFDDVRVTNALPESTPTEPSGPCPLSIAYVISAQYPNAFSVNITIRNTTAAPLNGWTMRWRFTNGQLVTSLFNSVWYQIGPTVTARNPGWAAVLAPNASLTFGFQATGQGRGYPPTAFTVNGAPCEPTFA</sequence>
<comment type="caution">
    <text evidence="3">The sequence shown here is derived from an EMBL/GenBank/DDBJ whole genome shotgun (WGS) entry which is preliminary data.</text>
</comment>
<dbReference type="Pfam" id="PF00553">
    <property type="entry name" value="CBM_2"/>
    <property type="match status" value="1"/>
</dbReference>
<dbReference type="PROSITE" id="PS51173">
    <property type="entry name" value="CBM2"/>
    <property type="match status" value="1"/>
</dbReference>
<dbReference type="RefSeq" id="WP_281892789.1">
    <property type="nucleotide sequence ID" value="NZ_BSDI01000004.1"/>
</dbReference>
<accession>A0ABQ5QMY3</accession>
<evidence type="ECO:0000259" key="2">
    <source>
        <dbReference type="PROSITE" id="PS51173"/>
    </source>
</evidence>
<dbReference type="InterPro" id="IPR001919">
    <property type="entry name" value="CBD2"/>
</dbReference>
<evidence type="ECO:0000313" key="4">
    <source>
        <dbReference type="Proteomes" id="UP001144280"/>
    </source>
</evidence>
<keyword evidence="4" id="KW-1185">Reference proteome</keyword>
<feature type="signal peptide" evidence="1">
    <location>
        <begin position="1"/>
        <end position="32"/>
    </location>
</feature>
<dbReference type="SUPFAM" id="SSF49384">
    <property type="entry name" value="Carbohydrate-binding domain"/>
    <property type="match status" value="1"/>
</dbReference>
<gene>
    <name evidence="3" type="ORF">Pa4123_10110</name>
</gene>
<dbReference type="Gene3D" id="2.60.40.290">
    <property type="match status" value="1"/>
</dbReference>
<dbReference type="Gene3D" id="2.60.120.560">
    <property type="entry name" value="Exo-inulinase, domain 1"/>
    <property type="match status" value="1"/>
</dbReference>
<protein>
    <recommendedName>
        <fullName evidence="2">CBM2 domain-containing protein</fullName>
    </recommendedName>
</protein>
<feature type="domain" description="CBM2" evidence="2">
    <location>
        <begin position="219"/>
        <end position="331"/>
    </location>
</feature>
<evidence type="ECO:0000256" key="1">
    <source>
        <dbReference type="SAM" id="SignalP"/>
    </source>
</evidence>
<dbReference type="InterPro" id="IPR012291">
    <property type="entry name" value="CBM2_carb-bd_dom_sf"/>
</dbReference>
<dbReference type="InterPro" id="IPR008965">
    <property type="entry name" value="CBM2/CBM3_carb-bd_dom_sf"/>
</dbReference>
<organism evidence="3 4">
    <name type="scientific">Phytohabitans aurantiacus</name>
    <dbReference type="NCBI Taxonomy" id="3016789"/>
    <lineage>
        <taxon>Bacteria</taxon>
        <taxon>Bacillati</taxon>
        <taxon>Actinomycetota</taxon>
        <taxon>Actinomycetes</taxon>
        <taxon>Micromonosporales</taxon>
        <taxon>Micromonosporaceae</taxon>
    </lineage>
</organism>
<reference evidence="3" key="1">
    <citation type="submission" date="2022-12" db="EMBL/GenBank/DDBJ databases">
        <title>New Phytohabitans aurantiacus sp. RD004123 nov., an actinomycete isolated from soil.</title>
        <authorList>
            <person name="Triningsih D.W."/>
            <person name="Harunari E."/>
            <person name="Igarashi Y."/>
        </authorList>
    </citation>
    <scope>NUCLEOTIDE SEQUENCE</scope>
    <source>
        <strain evidence="3">RD004123</strain>
    </source>
</reference>
<dbReference type="Proteomes" id="UP001144280">
    <property type="component" value="Unassembled WGS sequence"/>
</dbReference>
<dbReference type="SMART" id="SM00637">
    <property type="entry name" value="CBD_II"/>
    <property type="match status" value="1"/>
</dbReference>
<proteinExistence type="predicted"/>